<dbReference type="GO" id="GO:0016740">
    <property type="term" value="F:transferase activity"/>
    <property type="evidence" value="ECO:0007669"/>
    <property type="project" value="UniProtKB-KW"/>
</dbReference>
<dbReference type="OrthoDB" id="8553932at2"/>
<dbReference type="PANTHER" id="PTHR43630:SF2">
    <property type="entry name" value="GLYCOSYLTRANSFERASE"/>
    <property type="match status" value="1"/>
</dbReference>
<dbReference type="AlphaFoldDB" id="A0A3N4N1H4"/>
<dbReference type="SUPFAM" id="SSF53448">
    <property type="entry name" value="Nucleotide-diphospho-sugar transferases"/>
    <property type="match status" value="1"/>
</dbReference>
<dbReference type="EMBL" id="RPFL01000012">
    <property type="protein sequence ID" value="RPD87556.1"/>
    <property type="molecule type" value="Genomic_DNA"/>
</dbReference>
<keyword evidence="1" id="KW-0175">Coiled coil</keyword>
<dbReference type="RefSeq" id="WP_123804012.1">
    <property type="nucleotide sequence ID" value="NZ_RPFL01000012.1"/>
</dbReference>
<keyword evidence="3" id="KW-1185">Reference proteome</keyword>
<keyword evidence="2" id="KW-0808">Transferase</keyword>
<dbReference type="Gene3D" id="3.90.550.10">
    <property type="entry name" value="Spore Coat Polysaccharide Biosynthesis Protein SpsA, Chain A"/>
    <property type="match status" value="1"/>
</dbReference>
<gene>
    <name evidence="2" type="ORF">EGK74_05595</name>
</gene>
<evidence type="ECO:0000313" key="3">
    <source>
        <dbReference type="Proteomes" id="UP000272412"/>
    </source>
</evidence>
<organism evidence="2 3">
    <name type="scientific">Neisseria weixii</name>
    <dbReference type="NCBI Taxonomy" id="1853276"/>
    <lineage>
        <taxon>Bacteria</taxon>
        <taxon>Pseudomonadati</taxon>
        <taxon>Pseudomonadota</taxon>
        <taxon>Betaproteobacteria</taxon>
        <taxon>Neisseriales</taxon>
        <taxon>Neisseriaceae</taxon>
        <taxon>Neisseria</taxon>
    </lineage>
</organism>
<dbReference type="InterPro" id="IPR029044">
    <property type="entry name" value="Nucleotide-diphossugar_trans"/>
</dbReference>
<evidence type="ECO:0000256" key="1">
    <source>
        <dbReference type="SAM" id="Coils"/>
    </source>
</evidence>
<proteinExistence type="predicted"/>
<reference evidence="2 3" key="1">
    <citation type="submission" date="2018-11" db="EMBL/GenBank/DDBJ databases">
        <title>Neisseria weixii sp. nov. isolated from the rectal contents of plateau pika (Ochotona cruzoniae).</title>
        <authorList>
            <person name="Zhang G."/>
        </authorList>
    </citation>
    <scope>NUCLEOTIDE SEQUENCE [LARGE SCALE GENOMIC DNA]</scope>
    <source>
        <strain evidence="2 3">10009</strain>
    </source>
</reference>
<dbReference type="PANTHER" id="PTHR43630">
    <property type="entry name" value="POLY-BETA-1,6-N-ACETYL-D-GLUCOSAMINE SYNTHASE"/>
    <property type="match status" value="1"/>
</dbReference>
<protein>
    <submittedName>
        <fullName evidence="2">Glycosyltransferase</fullName>
    </submittedName>
</protein>
<feature type="coiled-coil region" evidence="1">
    <location>
        <begin position="334"/>
        <end position="392"/>
    </location>
</feature>
<dbReference type="Pfam" id="PF13704">
    <property type="entry name" value="Glyco_tranf_2_4"/>
    <property type="match status" value="1"/>
</dbReference>
<comment type="caution">
    <text evidence="2">The sequence shown here is derived from an EMBL/GenBank/DDBJ whole genome shotgun (WGS) entry which is preliminary data.</text>
</comment>
<accession>A0A3N4N1H4</accession>
<sequence>MKFSIVSMVKNESDIIESFIRHNLQFADEIFVLDNGSDDNTLLILHKLQEEGLPIHLFEDTALGHQQQQISEKLLSLAKSQSDADIFMLLDADEFICLHPCSNTYGQEQVKDFFLDYLLKIKKHGVAALHWINFLPIEIGVSNDYINHFCEFSECTDPPIAHQKAIYSREMLEHAQTVTGNHHLIDRVTGNPLDQIILEDIALAHFPIRSKAQAITKILTNAISLNSRSLAEGESFHIFEIKNEIVSNNYQLDIKKCREIAYSYGVPPFYTKEIKLSNGKLNPFCIEHKYTNLNNLSVLRSLDTIANSFAKNTQVLKVKIDCLEQQQEESDKINYSLREQIMSFEQQNQELQAVQQQLKLTRQHIQSQEQYIQDLNLEINKLTEDRDAHAQNALTLHSHQGYLEEHLQESHYRLAKYKKLWVIRLIKPLIKIEQAISSANRYRKLFRTLINEKGSIGKAYQTCRRTYKTSGIRGVKALLRQQNLDLQMVEELSIETAKEGGFVILTTKHTHYIAKLFSHALEKVGISSSIIFEMPNSGYSDKWHIVICPQMFDSMPSHYLAFQMEQSVSSRWFSENYFNRLHNAAHIFDYSLTNIAFLQEHQLSFKQLHYMPIGILPSQAKPKDVDFEYDVAFYGDPNCERRQLFLKKLEEKFKVKVISEVFGDELHALLKKARIVVNIHYYENALLETTRIYECLSLNKLVVSEKGSDQNDHTELNGIVDFIEIDDIDSMVQQISFWLNSPKDFEKRLQDIYHFQQQPDKFQFYLYRFLLSQDLIDFETFYRLSSKYVKPKGNFWCLSLPESVARRRDFDHDNHYGIYVFPGLRHNIGWIGCGLSYKFMMRVAEDFKLPNVTICEDDVLFNPEFEQRYEEIKSTLENTPIPWDIYSGLIADLSEETKISQSNIKGNKENFYSIDRLVSMVFNIYNQSAYSKIHTWDEHDRVFHNTIDRYIEQHGGMKGVITSPFLVGHKEELFSTLWGKQNTIYREMIDKSQNLLNQKINALEIKPNE</sequence>
<evidence type="ECO:0000313" key="2">
    <source>
        <dbReference type="EMBL" id="RPD87556.1"/>
    </source>
</evidence>
<dbReference type="Proteomes" id="UP000272412">
    <property type="component" value="Unassembled WGS sequence"/>
</dbReference>
<name>A0A3N4N1H4_9NEIS</name>